<proteinExistence type="inferred from homology"/>
<dbReference type="Gene3D" id="3.40.50.2000">
    <property type="entry name" value="Glycogen Phosphorylase B"/>
    <property type="match status" value="2"/>
</dbReference>
<dbReference type="SUPFAM" id="SSF53756">
    <property type="entry name" value="UDP-Glycosyltransferase/glycogen phosphorylase"/>
    <property type="match status" value="1"/>
</dbReference>
<evidence type="ECO:0000313" key="5">
    <source>
        <dbReference type="Proteomes" id="UP000321389"/>
    </source>
</evidence>
<dbReference type="Pfam" id="PF13692">
    <property type="entry name" value="Glyco_trans_1_4"/>
    <property type="match status" value="1"/>
</dbReference>
<accession>A0A5B8L1V7</accession>
<evidence type="ECO:0000256" key="2">
    <source>
        <dbReference type="ARBA" id="ARBA00022676"/>
    </source>
</evidence>
<protein>
    <submittedName>
        <fullName evidence="4">Glycosyltransferase family 4 protein</fullName>
    </submittedName>
</protein>
<organism evidence="4 5">
    <name type="scientific">Nitratireductor mangrovi</name>
    <dbReference type="NCBI Taxonomy" id="2599600"/>
    <lineage>
        <taxon>Bacteria</taxon>
        <taxon>Pseudomonadati</taxon>
        <taxon>Pseudomonadota</taxon>
        <taxon>Alphaproteobacteria</taxon>
        <taxon>Hyphomicrobiales</taxon>
        <taxon>Phyllobacteriaceae</taxon>
        <taxon>Nitratireductor</taxon>
    </lineage>
</organism>
<dbReference type="OrthoDB" id="5490290at2"/>
<keyword evidence="5" id="KW-1185">Reference proteome</keyword>
<dbReference type="AlphaFoldDB" id="A0A5B8L1V7"/>
<name>A0A5B8L1V7_9HYPH</name>
<dbReference type="Proteomes" id="UP000321389">
    <property type="component" value="Chromosome"/>
</dbReference>
<sequence>MRVPDAGAIEVVAPNFKRRLSGVTSTIVQLVPLQAKAIGIAVFGPGLPASLPALGWADLPALLRRPRSRPFRIWHARRNTEMAGGIMLKHVLRAPVKLVFTSAAQRRHKHLTKWLIRRMDAVIATSRRSGSYLDVPHDVVMHGIDLDRFHPAEGAEDTLAAARLTAAHAVGCFGRIRHQKGTDLFVDAMIALLPEHPGWIAVITGRVTPEHRAFADALKARVAEADLSDRILFLGEVPDIGVWYRRVSLYVAPSRNEGFGLTPLEAMASGKPVVASDAGAYAEMIEDGKTGRVVVAGDGVGLTEAIRPYLADPRLAEAHGRAALVHVRARFPLAREADAIIAVYQRLWAGAR</sequence>
<gene>
    <name evidence="4" type="ORF">FQ775_17265</name>
</gene>
<dbReference type="GO" id="GO:0016757">
    <property type="term" value="F:glycosyltransferase activity"/>
    <property type="evidence" value="ECO:0007669"/>
    <property type="project" value="UniProtKB-KW"/>
</dbReference>
<dbReference type="KEGG" id="niy:FQ775_17265"/>
<dbReference type="CDD" id="cd03801">
    <property type="entry name" value="GT4_PimA-like"/>
    <property type="match status" value="1"/>
</dbReference>
<dbReference type="PANTHER" id="PTHR12526:SF640">
    <property type="entry name" value="COLANIC ACID BIOSYNTHESIS GLYCOSYLTRANSFERASE WCAL-RELATED"/>
    <property type="match status" value="1"/>
</dbReference>
<keyword evidence="2" id="KW-0328">Glycosyltransferase</keyword>
<dbReference type="PANTHER" id="PTHR12526">
    <property type="entry name" value="GLYCOSYLTRANSFERASE"/>
    <property type="match status" value="1"/>
</dbReference>
<evidence type="ECO:0000256" key="1">
    <source>
        <dbReference type="ARBA" id="ARBA00009481"/>
    </source>
</evidence>
<evidence type="ECO:0000313" key="4">
    <source>
        <dbReference type="EMBL" id="QDZ01987.1"/>
    </source>
</evidence>
<dbReference type="EMBL" id="CP042301">
    <property type="protein sequence ID" value="QDZ01987.1"/>
    <property type="molecule type" value="Genomic_DNA"/>
</dbReference>
<comment type="similarity">
    <text evidence="1">Belongs to the glycosyltransferase group 1 family. Glycosyltransferase 4 subfamily.</text>
</comment>
<evidence type="ECO:0000256" key="3">
    <source>
        <dbReference type="ARBA" id="ARBA00022679"/>
    </source>
</evidence>
<dbReference type="RefSeq" id="WP_146300628.1">
    <property type="nucleotide sequence ID" value="NZ_CP042301.2"/>
</dbReference>
<keyword evidence="3" id="KW-0808">Transferase</keyword>
<reference evidence="4" key="1">
    <citation type="submission" date="2020-04" db="EMBL/GenBank/DDBJ databases">
        <title>Nitratireductor sp. nov. isolated from mangrove soil.</title>
        <authorList>
            <person name="Ye Y."/>
        </authorList>
    </citation>
    <scope>NUCLEOTIDE SEQUENCE</scope>
    <source>
        <strain evidence="4">SY7</strain>
    </source>
</reference>